<dbReference type="GO" id="GO:0003676">
    <property type="term" value="F:nucleic acid binding"/>
    <property type="evidence" value="ECO:0007669"/>
    <property type="project" value="InterPro"/>
</dbReference>
<evidence type="ECO:0000313" key="7">
    <source>
        <dbReference type="EMBL" id="EEV20560.1"/>
    </source>
</evidence>
<keyword evidence="2 7" id="KW-0489">Methyltransferase</keyword>
<dbReference type="GO" id="GO:0009007">
    <property type="term" value="F:site-specific DNA-methyltransferase (adenine-specific) activity"/>
    <property type="evidence" value="ECO:0007669"/>
    <property type="project" value="UniProtKB-EC"/>
</dbReference>
<protein>
    <recommendedName>
        <fullName evidence="1">site-specific DNA-methyltransferase (adenine-specific)</fullName>
        <ecNumber evidence="1">2.1.1.72</ecNumber>
    </recommendedName>
</protein>
<evidence type="ECO:0000256" key="4">
    <source>
        <dbReference type="ARBA" id="ARBA00022691"/>
    </source>
</evidence>
<dbReference type="Proteomes" id="UP000004509">
    <property type="component" value="Unassembled WGS sequence"/>
</dbReference>
<evidence type="ECO:0000313" key="8">
    <source>
        <dbReference type="Proteomes" id="UP000004509"/>
    </source>
</evidence>
<reference evidence="7 8" key="1">
    <citation type="submission" date="2009-07" db="EMBL/GenBank/DDBJ databases">
        <authorList>
            <person name="Madupu R."/>
            <person name="Sebastian Y."/>
            <person name="Durkin A.S."/>
            <person name="Torralba M."/>
            <person name="Methe B."/>
            <person name="Sutton G.G."/>
            <person name="Strausberg R.L."/>
            <person name="Nelson K.E."/>
        </authorList>
    </citation>
    <scope>NUCLEOTIDE SEQUENCE [LARGE SCALE GENOMIC DNA]</scope>
    <source>
        <strain evidence="7 8">ATCC 35580</strain>
    </source>
</reference>
<name>C8PPW0_9SPIR</name>
<dbReference type="AlphaFoldDB" id="C8PPW0"/>
<dbReference type="STRING" id="596324.TREVI0001_1421"/>
<proteinExistence type="predicted"/>
<dbReference type="PANTHER" id="PTHR33841:SF1">
    <property type="entry name" value="DNA METHYLTRANSFERASE A"/>
    <property type="match status" value="1"/>
</dbReference>
<keyword evidence="4" id="KW-0949">S-adenosyl-L-methionine</keyword>
<evidence type="ECO:0000256" key="2">
    <source>
        <dbReference type="ARBA" id="ARBA00022603"/>
    </source>
</evidence>
<dbReference type="SUPFAM" id="SSF53335">
    <property type="entry name" value="S-adenosyl-L-methionine-dependent methyltransferases"/>
    <property type="match status" value="1"/>
</dbReference>
<dbReference type="InterPro" id="IPR029063">
    <property type="entry name" value="SAM-dependent_MTases_sf"/>
</dbReference>
<gene>
    <name evidence="7" type="ORF">TREVI0001_1421</name>
</gene>
<dbReference type="InterPro" id="IPR011639">
    <property type="entry name" value="MethylTrfase_TaqI-like_dom"/>
</dbReference>
<evidence type="ECO:0000259" key="6">
    <source>
        <dbReference type="Pfam" id="PF07669"/>
    </source>
</evidence>
<feature type="domain" description="Type II methyltransferase M.TaqI-like" evidence="6">
    <location>
        <begin position="55"/>
        <end position="188"/>
    </location>
</feature>
<evidence type="ECO:0000256" key="1">
    <source>
        <dbReference type="ARBA" id="ARBA00011900"/>
    </source>
</evidence>
<comment type="caution">
    <text evidence="7">The sequence shown here is derived from an EMBL/GenBank/DDBJ whole genome shotgun (WGS) entry which is preliminary data.</text>
</comment>
<comment type="catalytic activity">
    <reaction evidence="5">
        <text>a 2'-deoxyadenosine in DNA + S-adenosyl-L-methionine = an N(6)-methyl-2'-deoxyadenosine in DNA + S-adenosyl-L-homocysteine + H(+)</text>
        <dbReference type="Rhea" id="RHEA:15197"/>
        <dbReference type="Rhea" id="RHEA-COMP:12418"/>
        <dbReference type="Rhea" id="RHEA-COMP:12419"/>
        <dbReference type="ChEBI" id="CHEBI:15378"/>
        <dbReference type="ChEBI" id="CHEBI:57856"/>
        <dbReference type="ChEBI" id="CHEBI:59789"/>
        <dbReference type="ChEBI" id="CHEBI:90615"/>
        <dbReference type="ChEBI" id="CHEBI:90616"/>
        <dbReference type="EC" id="2.1.1.72"/>
    </reaction>
</comment>
<accession>C8PPW0</accession>
<evidence type="ECO:0000256" key="5">
    <source>
        <dbReference type="ARBA" id="ARBA00047942"/>
    </source>
</evidence>
<dbReference type="EMBL" id="ACYH01000031">
    <property type="protein sequence ID" value="EEV20560.1"/>
    <property type="molecule type" value="Genomic_DNA"/>
</dbReference>
<dbReference type="Pfam" id="PF07669">
    <property type="entry name" value="Eco57I"/>
    <property type="match status" value="1"/>
</dbReference>
<dbReference type="InterPro" id="IPR002052">
    <property type="entry name" value="DNA_methylase_N6_adenine_CS"/>
</dbReference>
<dbReference type="GO" id="GO:0006304">
    <property type="term" value="P:DNA modification"/>
    <property type="evidence" value="ECO:0007669"/>
    <property type="project" value="InterPro"/>
</dbReference>
<dbReference type="PROSITE" id="PS00092">
    <property type="entry name" value="N6_MTASE"/>
    <property type="match status" value="1"/>
</dbReference>
<dbReference type="eggNOG" id="COG0827">
    <property type="taxonomic scope" value="Bacteria"/>
</dbReference>
<sequence>MPALWRLYFRLPIKKYGCSIPEPVSEHFPALFLERIRQENWKVPDVSVSAYDIDESVLQTLEKNIACACFSKADYEIISENFLTKTAFEYTWNINKTYTHVIMNPPYKKIATHSTERHATRIFGLETVNLYAAFIGAAIAITEDLGHIVAIVPRSFCNGVYYKPFREFILKHCAIKHIHLFKSRSKAFKDEAVLQENIIIMLQKNVQQEKVSVSYCTDESFADFKVFDADFSQILNPFDKEKYLHIPEEKKIHTETFSSYSTLKDLHINVSTGPVVDFRKRDILLQDYQNGACPLIYPLHLRHFRLEWPKQSKKPNAILYSEDIAKLLFPKGFYVAVKRFSTKEEPKRIIASLITPQNFITGGIAFENHLNIFHINKASLPEDISYGLICWLNSTYIDRNFRLFSGHTQVNATDLRNIPYPNLQKLKELGKRLQQSNQWNQPLFDSLVESIVLCN</sequence>
<keyword evidence="3" id="KW-0808">Transferase</keyword>
<organism evidence="7 8">
    <name type="scientific">Treponema vincentii ATCC 35580</name>
    <dbReference type="NCBI Taxonomy" id="596324"/>
    <lineage>
        <taxon>Bacteria</taxon>
        <taxon>Pseudomonadati</taxon>
        <taxon>Spirochaetota</taxon>
        <taxon>Spirochaetia</taxon>
        <taxon>Spirochaetales</taxon>
        <taxon>Treponemataceae</taxon>
        <taxon>Treponema</taxon>
    </lineage>
</organism>
<dbReference type="GO" id="GO:0032259">
    <property type="term" value="P:methylation"/>
    <property type="evidence" value="ECO:0007669"/>
    <property type="project" value="UniProtKB-KW"/>
</dbReference>
<dbReference type="InterPro" id="IPR050953">
    <property type="entry name" value="N4_N6_ade-DNA_methylase"/>
</dbReference>
<dbReference type="EC" id="2.1.1.72" evidence="1"/>
<dbReference type="Gene3D" id="3.40.50.150">
    <property type="entry name" value="Vaccinia Virus protein VP39"/>
    <property type="match status" value="1"/>
</dbReference>
<dbReference type="PANTHER" id="PTHR33841">
    <property type="entry name" value="DNA METHYLTRANSFERASE YEEA-RELATED"/>
    <property type="match status" value="1"/>
</dbReference>
<evidence type="ECO:0000256" key="3">
    <source>
        <dbReference type="ARBA" id="ARBA00022679"/>
    </source>
</evidence>